<sequence>MPRWRCRRRPGRRRSHCGERRCASGRSCGFAVAAWPDASSISRSHSQWKICHSLDAILTTYGVVTYGTVAAMAISDVKEYAHLTAADVEALGAEFDAIRREIEASRGERDARYIRNVIRLQRALEISGRAVLFVSFLPPAWLAGVALLSTAKIIENMEIGHNVMHGQWDWMNDPEIHSSSWEWDNTGPAKHWKHTHNYLHHKYTNVLGMDDDIGYGLLRVTRDQKWRPFNIGNPVYNLLLQLFFEYGVAIQHLELGKLAAGRYKPGTPARAEFERKRKEVLTKVGKQVVKDYLVFPLLTGPAFVSTLTANLAANMIRNVWSNAVIFCGHFPDGAEKFTKADVDGETQAEWYLRQMLGSANISGGTLTHFMTGNLSHQIEHHLFPDLPSNRYRDIAVRVRELCDKYDLPYTTGSLPVQYFKAWRTILKLALPNKYLRDTVDDAPETASERKFGGNTESTVDPVTGKRRGLRTALAAGKRRFGRRGQSRELQPVG</sequence>
<dbReference type="InterPro" id="IPR005804">
    <property type="entry name" value="FA_desaturase_dom"/>
</dbReference>
<feature type="domain" description="Fatty acid desaturase" evidence="3">
    <location>
        <begin position="139"/>
        <end position="411"/>
    </location>
</feature>
<proteinExistence type="predicted"/>
<dbReference type="Proteomes" id="UP000503540">
    <property type="component" value="Chromosome"/>
</dbReference>
<dbReference type="InterPro" id="IPR012171">
    <property type="entry name" value="Fatty_acid_desaturase"/>
</dbReference>
<evidence type="ECO:0000256" key="1">
    <source>
        <dbReference type="SAM" id="MobiDB-lite"/>
    </source>
</evidence>
<dbReference type="CDD" id="cd03506">
    <property type="entry name" value="Delta6-FADS-like"/>
    <property type="match status" value="1"/>
</dbReference>
<gene>
    <name evidence="4" type="ORF">F5544_36955</name>
</gene>
<dbReference type="PANTHER" id="PTHR19353:SF19">
    <property type="entry name" value="DELTA(5) FATTY ACID DESATURASE C-RELATED"/>
    <property type="match status" value="1"/>
</dbReference>
<evidence type="ECO:0000259" key="3">
    <source>
        <dbReference type="Pfam" id="PF00487"/>
    </source>
</evidence>
<reference evidence="4 5" key="1">
    <citation type="journal article" date="2019" name="ACS Chem. Biol.">
        <title>Identification and Mobilization of a Cryptic Antibiotic Biosynthesis Gene Locus from a Human-Pathogenic Nocardia Isolate.</title>
        <authorList>
            <person name="Herisse M."/>
            <person name="Ishida K."/>
            <person name="Porter J.L."/>
            <person name="Howden B."/>
            <person name="Hertweck C."/>
            <person name="Stinear T.P."/>
            <person name="Pidot S.J."/>
        </authorList>
    </citation>
    <scope>NUCLEOTIDE SEQUENCE [LARGE SCALE GENOMIC DNA]</scope>
    <source>
        <strain evidence="4 5">AUSMDU00012717</strain>
    </source>
</reference>
<protein>
    <submittedName>
        <fullName evidence="4">Acyl-CoA desaturase</fullName>
    </submittedName>
</protein>
<keyword evidence="2" id="KW-1133">Transmembrane helix</keyword>
<dbReference type="AlphaFoldDB" id="A0A6G9YPJ3"/>
<dbReference type="GO" id="GO:0008610">
    <property type="term" value="P:lipid biosynthetic process"/>
    <property type="evidence" value="ECO:0007669"/>
    <property type="project" value="UniProtKB-ARBA"/>
</dbReference>
<keyword evidence="2" id="KW-0812">Transmembrane</keyword>
<dbReference type="KEGG" id="nah:F5544_36955"/>
<keyword evidence="2" id="KW-0472">Membrane</keyword>
<feature type="transmembrane region" description="Helical" evidence="2">
    <location>
        <begin position="130"/>
        <end position="149"/>
    </location>
</feature>
<organism evidence="4 5">
    <name type="scientific">Nocardia arthritidis</name>
    <dbReference type="NCBI Taxonomy" id="228602"/>
    <lineage>
        <taxon>Bacteria</taxon>
        <taxon>Bacillati</taxon>
        <taxon>Actinomycetota</taxon>
        <taxon>Actinomycetes</taxon>
        <taxon>Mycobacteriales</taxon>
        <taxon>Nocardiaceae</taxon>
        <taxon>Nocardia</taxon>
    </lineage>
</organism>
<feature type="region of interest" description="Disordered" evidence="1">
    <location>
        <begin position="443"/>
        <end position="493"/>
    </location>
</feature>
<name>A0A6G9YPJ3_9NOCA</name>
<accession>A0A6G9YPJ3</accession>
<dbReference type="GO" id="GO:0016020">
    <property type="term" value="C:membrane"/>
    <property type="evidence" value="ECO:0007669"/>
    <property type="project" value="TreeGrafter"/>
</dbReference>
<keyword evidence="5" id="KW-1185">Reference proteome</keyword>
<dbReference type="EMBL" id="CP046172">
    <property type="protein sequence ID" value="QIS15219.1"/>
    <property type="molecule type" value="Genomic_DNA"/>
</dbReference>
<dbReference type="GO" id="GO:0016717">
    <property type="term" value="F:oxidoreductase activity, acting on paired donors, with oxidation of a pair of donors resulting in the reduction of molecular oxygen to two molecules of water"/>
    <property type="evidence" value="ECO:0007669"/>
    <property type="project" value="TreeGrafter"/>
</dbReference>
<evidence type="ECO:0000313" key="5">
    <source>
        <dbReference type="Proteomes" id="UP000503540"/>
    </source>
</evidence>
<evidence type="ECO:0000313" key="4">
    <source>
        <dbReference type="EMBL" id="QIS15219.1"/>
    </source>
</evidence>
<dbReference type="Pfam" id="PF00487">
    <property type="entry name" value="FA_desaturase"/>
    <property type="match status" value="1"/>
</dbReference>
<dbReference type="PANTHER" id="PTHR19353">
    <property type="entry name" value="FATTY ACID DESATURASE 2"/>
    <property type="match status" value="1"/>
</dbReference>
<evidence type="ECO:0000256" key="2">
    <source>
        <dbReference type="SAM" id="Phobius"/>
    </source>
</evidence>